<dbReference type="GO" id="GO:0007021">
    <property type="term" value="P:tubulin complex assembly"/>
    <property type="evidence" value="ECO:0007669"/>
    <property type="project" value="InterPro"/>
</dbReference>
<dbReference type="PANTHER" id="PTHR12658:SF0">
    <property type="entry name" value="TUBULIN-SPECIFIC CHAPERONE D"/>
    <property type="match status" value="1"/>
</dbReference>
<protein>
    <recommendedName>
        <fullName evidence="3">HEAT repeat protein</fullName>
    </recommendedName>
</protein>
<dbReference type="GO" id="GO:0048487">
    <property type="term" value="F:beta-tubulin binding"/>
    <property type="evidence" value="ECO:0007669"/>
    <property type="project" value="InterPro"/>
</dbReference>
<name>A0A2G9UIA4_TELCI</name>
<dbReference type="AlphaFoldDB" id="A0A2G9UIA4"/>
<evidence type="ECO:0000313" key="1">
    <source>
        <dbReference type="EMBL" id="PIO69975.1"/>
    </source>
</evidence>
<dbReference type="GO" id="GO:0070830">
    <property type="term" value="P:bicellular tight junction assembly"/>
    <property type="evidence" value="ECO:0007669"/>
    <property type="project" value="TreeGrafter"/>
</dbReference>
<evidence type="ECO:0000313" key="2">
    <source>
        <dbReference type="Proteomes" id="UP000230423"/>
    </source>
</evidence>
<dbReference type="GO" id="GO:0034333">
    <property type="term" value="P:adherens junction assembly"/>
    <property type="evidence" value="ECO:0007669"/>
    <property type="project" value="TreeGrafter"/>
</dbReference>
<dbReference type="InterPro" id="IPR033162">
    <property type="entry name" value="TBCD"/>
</dbReference>
<gene>
    <name evidence="1" type="ORF">TELCIR_08185</name>
</gene>
<dbReference type="Proteomes" id="UP000230423">
    <property type="component" value="Unassembled WGS sequence"/>
</dbReference>
<dbReference type="GO" id="GO:0005096">
    <property type="term" value="F:GTPase activator activity"/>
    <property type="evidence" value="ECO:0007669"/>
    <property type="project" value="InterPro"/>
</dbReference>
<dbReference type="InterPro" id="IPR016024">
    <property type="entry name" value="ARM-type_fold"/>
</dbReference>
<evidence type="ECO:0008006" key="3">
    <source>
        <dbReference type="Google" id="ProtNLM"/>
    </source>
</evidence>
<dbReference type="GO" id="GO:0007023">
    <property type="term" value="P:post-chaperonin tubulin folding pathway"/>
    <property type="evidence" value="ECO:0007669"/>
    <property type="project" value="InterPro"/>
</dbReference>
<dbReference type="SUPFAM" id="SSF48371">
    <property type="entry name" value="ARM repeat"/>
    <property type="match status" value="1"/>
</dbReference>
<organism evidence="1 2">
    <name type="scientific">Teladorsagia circumcincta</name>
    <name type="common">Brown stomach worm</name>
    <name type="synonym">Ostertagia circumcincta</name>
    <dbReference type="NCBI Taxonomy" id="45464"/>
    <lineage>
        <taxon>Eukaryota</taxon>
        <taxon>Metazoa</taxon>
        <taxon>Ecdysozoa</taxon>
        <taxon>Nematoda</taxon>
        <taxon>Chromadorea</taxon>
        <taxon>Rhabditida</taxon>
        <taxon>Rhabditina</taxon>
        <taxon>Rhabditomorpha</taxon>
        <taxon>Strongyloidea</taxon>
        <taxon>Trichostrongylidae</taxon>
        <taxon>Teladorsagia</taxon>
    </lineage>
</organism>
<keyword evidence="2" id="KW-1185">Reference proteome</keyword>
<proteinExistence type="predicted"/>
<dbReference type="GO" id="GO:0016328">
    <property type="term" value="C:lateral plasma membrane"/>
    <property type="evidence" value="ECO:0007669"/>
    <property type="project" value="TreeGrafter"/>
</dbReference>
<reference evidence="1 2" key="1">
    <citation type="submission" date="2015-09" db="EMBL/GenBank/DDBJ databases">
        <title>Draft genome of the parasitic nematode Teladorsagia circumcincta isolate WARC Sus (inbred).</title>
        <authorList>
            <person name="Mitreva M."/>
        </authorList>
    </citation>
    <scope>NUCLEOTIDE SEQUENCE [LARGE SCALE GENOMIC DNA]</scope>
    <source>
        <strain evidence="1 2">S</strain>
    </source>
</reference>
<dbReference type="EMBL" id="KZ346442">
    <property type="protein sequence ID" value="PIO69975.1"/>
    <property type="molecule type" value="Genomic_DNA"/>
</dbReference>
<dbReference type="OrthoDB" id="10253476at2759"/>
<dbReference type="GO" id="GO:0000226">
    <property type="term" value="P:microtubule cytoskeleton organization"/>
    <property type="evidence" value="ECO:0007669"/>
    <property type="project" value="TreeGrafter"/>
</dbReference>
<sequence length="172" mass="19082">MERFLETVADLFDVGRKVTRIGDSVLRLLPQILSRLHILEQCPDSSQALSRLLVHLTKIVNSRTASPSRIKCALNSLCSLLGCNRDSLTWRTAMQLIVRSLSSPLPVVRRAAAEGLYENVCLTEVDDQVLLLLSETVWQDTSPTAMVSIHDAAHTVERILLMEAESSKAMLS</sequence>
<accession>A0A2G9UIA4</accession>
<dbReference type="PANTHER" id="PTHR12658">
    <property type="entry name" value="BETA-TUBULIN COFACTOR D"/>
    <property type="match status" value="1"/>
</dbReference>